<reference evidence="15 16" key="1">
    <citation type="submission" date="2024-09" db="EMBL/GenBank/DDBJ databases">
        <authorList>
            <person name="Sun Q."/>
            <person name="Mori K."/>
        </authorList>
    </citation>
    <scope>NUCLEOTIDE SEQUENCE [LARGE SCALE GENOMIC DNA]</scope>
    <source>
        <strain evidence="15 16">ATCC 51285</strain>
    </source>
</reference>
<keyword evidence="16" id="KW-1185">Reference proteome</keyword>
<keyword evidence="4" id="KW-1003">Cell membrane</keyword>
<evidence type="ECO:0000256" key="12">
    <source>
        <dbReference type="PROSITE-ProRule" id="PRU00339"/>
    </source>
</evidence>
<evidence type="ECO:0000256" key="11">
    <source>
        <dbReference type="ARBA" id="ARBA00023244"/>
    </source>
</evidence>
<evidence type="ECO:0000256" key="2">
    <source>
        <dbReference type="ARBA" id="ARBA00004429"/>
    </source>
</evidence>
<dbReference type="Gene3D" id="1.25.40.10">
    <property type="entry name" value="Tetratricopeptide repeat domain"/>
    <property type="match status" value="2"/>
</dbReference>
<dbReference type="PROSITE" id="PS50005">
    <property type="entry name" value="TPR"/>
    <property type="match status" value="1"/>
</dbReference>
<evidence type="ECO:0000259" key="14">
    <source>
        <dbReference type="Pfam" id="PF07219"/>
    </source>
</evidence>
<evidence type="ECO:0000256" key="4">
    <source>
        <dbReference type="ARBA" id="ARBA00022475"/>
    </source>
</evidence>
<dbReference type="Proteomes" id="UP001589628">
    <property type="component" value="Unassembled WGS sequence"/>
</dbReference>
<keyword evidence="6 13" id="KW-0812">Transmembrane</keyword>
<evidence type="ECO:0000313" key="16">
    <source>
        <dbReference type="Proteomes" id="UP001589628"/>
    </source>
</evidence>
<dbReference type="InterPro" id="IPR051012">
    <property type="entry name" value="CellSynth/LPSAsmb/PSIAsmb"/>
</dbReference>
<evidence type="ECO:0000256" key="6">
    <source>
        <dbReference type="ARBA" id="ARBA00022692"/>
    </source>
</evidence>
<dbReference type="Pfam" id="PF13432">
    <property type="entry name" value="TPR_16"/>
    <property type="match status" value="2"/>
</dbReference>
<dbReference type="EMBL" id="JBHLZN010000002">
    <property type="protein sequence ID" value="MFB9886443.1"/>
    <property type="molecule type" value="Genomic_DNA"/>
</dbReference>
<comment type="function">
    <text evidence="1">Involved in a late step of protoheme IX synthesis.</text>
</comment>
<comment type="subcellular location">
    <subcellularLocation>
        <location evidence="2">Cell inner membrane</location>
        <topology evidence="2">Multi-pass membrane protein</topology>
    </subcellularLocation>
</comment>
<accession>A0ABV5ZB12</accession>
<keyword evidence="8 12" id="KW-0802">TPR repeat</keyword>
<comment type="pathway">
    <text evidence="3">Porphyrin-containing compound metabolism; protoheme biosynthesis.</text>
</comment>
<evidence type="ECO:0000256" key="9">
    <source>
        <dbReference type="ARBA" id="ARBA00022989"/>
    </source>
</evidence>
<dbReference type="NCBIfam" id="TIGR00540">
    <property type="entry name" value="TPR_hemY_coli"/>
    <property type="match status" value="1"/>
</dbReference>
<comment type="caution">
    <text evidence="15">The sequence shown here is derived from an EMBL/GenBank/DDBJ whole genome shotgun (WGS) entry which is preliminary data.</text>
</comment>
<feature type="domain" description="HemY N-terminal" evidence="14">
    <location>
        <begin position="27"/>
        <end position="133"/>
    </location>
</feature>
<dbReference type="InterPro" id="IPR005254">
    <property type="entry name" value="Heme_biosyn_assoc_TPR_pro"/>
</dbReference>
<dbReference type="Pfam" id="PF07219">
    <property type="entry name" value="HemY_N"/>
    <property type="match status" value="1"/>
</dbReference>
<dbReference type="SUPFAM" id="SSF48452">
    <property type="entry name" value="TPR-like"/>
    <property type="match status" value="1"/>
</dbReference>
<evidence type="ECO:0000256" key="10">
    <source>
        <dbReference type="ARBA" id="ARBA00023136"/>
    </source>
</evidence>
<feature type="repeat" description="TPR" evidence="12">
    <location>
        <begin position="335"/>
        <end position="368"/>
    </location>
</feature>
<keyword evidence="9 13" id="KW-1133">Transmembrane helix</keyword>
<evidence type="ECO:0000313" key="15">
    <source>
        <dbReference type="EMBL" id="MFB9886443.1"/>
    </source>
</evidence>
<dbReference type="InterPro" id="IPR010817">
    <property type="entry name" value="HemY_N"/>
</dbReference>
<evidence type="ECO:0000256" key="8">
    <source>
        <dbReference type="ARBA" id="ARBA00022803"/>
    </source>
</evidence>
<dbReference type="InterPro" id="IPR011990">
    <property type="entry name" value="TPR-like_helical_dom_sf"/>
</dbReference>
<evidence type="ECO:0000256" key="3">
    <source>
        <dbReference type="ARBA" id="ARBA00004744"/>
    </source>
</evidence>
<keyword evidence="10 13" id="KW-0472">Membrane</keyword>
<evidence type="ECO:0000256" key="7">
    <source>
        <dbReference type="ARBA" id="ARBA00022737"/>
    </source>
</evidence>
<keyword evidence="5" id="KW-0997">Cell inner membrane</keyword>
<dbReference type="SMART" id="SM00028">
    <property type="entry name" value="TPR"/>
    <property type="match status" value="3"/>
</dbReference>
<proteinExistence type="predicted"/>
<organism evidence="15 16">
    <name type="scientific">Balneatrix alpica</name>
    <dbReference type="NCBI Taxonomy" id="75684"/>
    <lineage>
        <taxon>Bacteria</taxon>
        <taxon>Pseudomonadati</taxon>
        <taxon>Pseudomonadota</taxon>
        <taxon>Gammaproteobacteria</taxon>
        <taxon>Oceanospirillales</taxon>
        <taxon>Balneatrichaceae</taxon>
        <taxon>Balneatrix</taxon>
    </lineage>
</organism>
<keyword evidence="11" id="KW-0627">Porphyrin biosynthesis</keyword>
<dbReference type="RefSeq" id="WP_027311890.1">
    <property type="nucleotide sequence ID" value="NZ_JAUESS010000003.1"/>
</dbReference>
<name>A0ABV5ZB12_9GAMM</name>
<keyword evidence="7" id="KW-0677">Repeat</keyword>
<gene>
    <name evidence="15" type="ORF">ACFFLH_08480</name>
</gene>
<dbReference type="PANTHER" id="PTHR45586">
    <property type="entry name" value="TPR REPEAT-CONTAINING PROTEIN PA4667"/>
    <property type="match status" value="1"/>
</dbReference>
<protein>
    <submittedName>
        <fullName evidence="15">Heme biosynthesis protein HemY</fullName>
    </submittedName>
</protein>
<sequence>MKKLFLFILIVLLLGTWIGQEITKDSGYILVAFQSWTLETSLWIGMLISLLLFMLLHGLLMLFYKLRLPGERFRLWRHHRLQNKASVKTTRGLLALADGRFKQAERWLSQAASKSEQPLINYLSAAQAAQALGNNEQADKWLQQASQSTKGAGLAVGMTQAQLLLERGNYEKALATLLNLRKQAPKHPQILRQLKDCYLALKDWTALTELLSDLRRLQVLDHSSLQQLEQLCWSERLSQAGNDASMSQEERIQQVLNTWQQLPKALQEQLEIVRAYVQRLHSLGAEDKVEIVLRNQLNQHWDTQLVRLYGISKGENLERQLKQAEQWLKQRPDDGPLLLSLGRIALQLQQWPKARQYFEASLTAEPSHEALQELARLLLHLGEQVSGASLLLKHAKLFDQGLPSLPMPDQKKTG</sequence>
<dbReference type="InterPro" id="IPR019734">
    <property type="entry name" value="TPR_rpt"/>
</dbReference>
<evidence type="ECO:0000256" key="1">
    <source>
        <dbReference type="ARBA" id="ARBA00002962"/>
    </source>
</evidence>
<dbReference type="PANTHER" id="PTHR45586:SF1">
    <property type="entry name" value="LIPOPOLYSACCHARIDE ASSEMBLY PROTEIN B"/>
    <property type="match status" value="1"/>
</dbReference>
<evidence type="ECO:0000256" key="13">
    <source>
        <dbReference type="SAM" id="Phobius"/>
    </source>
</evidence>
<feature type="transmembrane region" description="Helical" evidence="13">
    <location>
        <begin position="42"/>
        <end position="64"/>
    </location>
</feature>
<evidence type="ECO:0000256" key="5">
    <source>
        <dbReference type="ARBA" id="ARBA00022519"/>
    </source>
</evidence>